<evidence type="ECO:0000313" key="7">
    <source>
        <dbReference type="Proteomes" id="UP000244005"/>
    </source>
</evidence>
<dbReference type="PANTHER" id="PTHR18921">
    <property type="entry name" value="MYOSIN HEAVY CHAIN - RELATED"/>
    <property type="match status" value="1"/>
</dbReference>
<feature type="region of interest" description="Disordered" evidence="5">
    <location>
        <begin position="744"/>
        <end position="763"/>
    </location>
</feature>
<dbReference type="GO" id="GO:0005794">
    <property type="term" value="C:Golgi apparatus"/>
    <property type="evidence" value="ECO:0007669"/>
    <property type="project" value="UniProtKB-SubCell"/>
</dbReference>
<reference evidence="7" key="1">
    <citation type="journal article" date="2017" name="Cell">
        <title>Insights into land plant evolution garnered from the Marchantia polymorpha genome.</title>
        <authorList>
            <person name="Bowman J.L."/>
            <person name="Kohchi T."/>
            <person name="Yamato K.T."/>
            <person name="Jenkins J."/>
            <person name="Shu S."/>
            <person name="Ishizaki K."/>
            <person name="Yamaoka S."/>
            <person name="Nishihama R."/>
            <person name="Nakamura Y."/>
            <person name="Berger F."/>
            <person name="Adam C."/>
            <person name="Aki S.S."/>
            <person name="Althoff F."/>
            <person name="Araki T."/>
            <person name="Arteaga-Vazquez M.A."/>
            <person name="Balasubrmanian S."/>
            <person name="Barry K."/>
            <person name="Bauer D."/>
            <person name="Boehm C.R."/>
            <person name="Briginshaw L."/>
            <person name="Caballero-Perez J."/>
            <person name="Catarino B."/>
            <person name="Chen F."/>
            <person name="Chiyoda S."/>
            <person name="Chovatia M."/>
            <person name="Davies K.M."/>
            <person name="Delmans M."/>
            <person name="Demura T."/>
            <person name="Dierschke T."/>
            <person name="Dolan L."/>
            <person name="Dorantes-Acosta A.E."/>
            <person name="Eklund D.M."/>
            <person name="Florent S.N."/>
            <person name="Flores-Sandoval E."/>
            <person name="Fujiyama A."/>
            <person name="Fukuzawa H."/>
            <person name="Galik B."/>
            <person name="Grimanelli D."/>
            <person name="Grimwood J."/>
            <person name="Grossniklaus U."/>
            <person name="Hamada T."/>
            <person name="Haseloff J."/>
            <person name="Hetherington A.J."/>
            <person name="Higo A."/>
            <person name="Hirakawa Y."/>
            <person name="Hundley H.N."/>
            <person name="Ikeda Y."/>
            <person name="Inoue K."/>
            <person name="Inoue S.I."/>
            <person name="Ishida S."/>
            <person name="Jia Q."/>
            <person name="Kakita M."/>
            <person name="Kanazawa T."/>
            <person name="Kawai Y."/>
            <person name="Kawashima T."/>
            <person name="Kennedy M."/>
            <person name="Kinose K."/>
            <person name="Kinoshita T."/>
            <person name="Kohara Y."/>
            <person name="Koide E."/>
            <person name="Komatsu K."/>
            <person name="Kopischke S."/>
            <person name="Kubo M."/>
            <person name="Kyozuka J."/>
            <person name="Lagercrantz U."/>
            <person name="Lin S.S."/>
            <person name="Lindquist E."/>
            <person name="Lipzen A.M."/>
            <person name="Lu C.W."/>
            <person name="De Luna E."/>
            <person name="Martienssen R.A."/>
            <person name="Minamino N."/>
            <person name="Mizutani M."/>
            <person name="Mizutani M."/>
            <person name="Mochizuki N."/>
            <person name="Monte I."/>
            <person name="Mosher R."/>
            <person name="Nagasaki H."/>
            <person name="Nakagami H."/>
            <person name="Naramoto S."/>
            <person name="Nishitani K."/>
            <person name="Ohtani M."/>
            <person name="Okamoto T."/>
            <person name="Okumura M."/>
            <person name="Phillips J."/>
            <person name="Pollak B."/>
            <person name="Reinders A."/>
            <person name="Rovekamp M."/>
            <person name="Sano R."/>
            <person name="Sawa S."/>
            <person name="Schmid M.W."/>
            <person name="Shirakawa M."/>
            <person name="Solano R."/>
            <person name="Spunde A."/>
            <person name="Suetsugu N."/>
            <person name="Sugano S."/>
            <person name="Sugiyama A."/>
            <person name="Sun R."/>
            <person name="Suzuki Y."/>
            <person name="Takenaka M."/>
            <person name="Takezawa D."/>
            <person name="Tomogane H."/>
            <person name="Tsuzuki M."/>
            <person name="Ueda T."/>
            <person name="Umeda M."/>
            <person name="Ward J.M."/>
            <person name="Watanabe Y."/>
            <person name="Yazaki K."/>
            <person name="Yokoyama R."/>
            <person name="Yoshitake Y."/>
            <person name="Yotsui I."/>
            <person name="Zachgo S."/>
            <person name="Schmutz J."/>
        </authorList>
    </citation>
    <scope>NUCLEOTIDE SEQUENCE [LARGE SCALE GENOMIC DNA]</scope>
    <source>
        <strain evidence="7">Tak-1</strain>
    </source>
</reference>
<feature type="coiled-coil region" evidence="4">
    <location>
        <begin position="380"/>
        <end position="407"/>
    </location>
</feature>
<feature type="compositionally biased region" description="Basic and acidic residues" evidence="5">
    <location>
        <begin position="310"/>
        <end position="327"/>
    </location>
</feature>
<dbReference type="AlphaFoldDB" id="A0A2R6WW84"/>
<evidence type="ECO:0000313" key="6">
    <source>
        <dbReference type="EMBL" id="PTQ38099.1"/>
    </source>
</evidence>
<evidence type="ECO:0000256" key="2">
    <source>
        <dbReference type="ARBA" id="ARBA00023034"/>
    </source>
</evidence>
<evidence type="ECO:0000256" key="1">
    <source>
        <dbReference type="ARBA" id="ARBA00004555"/>
    </source>
</evidence>
<dbReference type="PANTHER" id="PTHR18921:SF2">
    <property type="entry name" value="THYROID RECEPTOR-INTERACTING PROTEIN 11"/>
    <property type="match status" value="1"/>
</dbReference>
<protein>
    <recommendedName>
        <fullName evidence="8">GRIP domain-containing protein</fullName>
    </recommendedName>
</protein>
<feature type="region of interest" description="Disordered" evidence="5">
    <location>
        <begin position="303"/>
        <end position="327"/>
    </location>
</feature>
<sequence>MNYVALLKDREEELSRLQEENGLLKQKLLVSSSQDGAHVSEAEGRDGQLEKTIKNLEAEVEASKSLHEEHVAALQKDHQRQLELLTMQHRKELASAQSVRSTDRAETVNHSRSNGVLQAQDPQLQKLKSEVLKLQETEKKLLIQLVEKDEFMEKLRTSEAVALSEVKRMEEILIQEKEAVSQMNLQPQRDRDVSETALKEVDSLKLELQKASESMDELRRRLNEQESLRNAAVEELKIAVASLEKNNVELLEERSRLLGELEGLQKRSIENVSKDPAQRNVDASKEAATEVRSLTERLEAAEKSWASAKSDYETQLDKARSERDKATRDLARLKQHLLDKELADSEKMDQDSEQIADLQARADSNLARALHAEQALSQALSELSEAKRHSKEEYRRTSEEIEALQHKLSSCLAALESKDVELSNLQSALGQYYAETEAQERLYVELSASREEIATLSQQLQVASQKIEAKNAEKNSALDKLVYAEQRKFETEQKMRKLEEEVMRLRRALEQSMTRLNSLSSDSDYHVDRRIVIKLLVTYFQRNHNREVLDLMVRMLGFSEDDKRRVGLAQQNAGRGVVRGVLGLPGRFVGGLIGSASADSLSLPTPSENQSFADLWIDFLLKESEERERREKAEAYAKAEAEKAGDGYNIAFSNSKVSSPSEHLGYNSNASAKGSMSTPPSPERPVGHRPSNSFSGFSTGFSSPKGYPFTMDTSPSGLTNGPVLGSENNDAIGQEFSSISLTSSSSNSLFSLGHPNAKLPPRN</sequence>
<keyword evidence="3 4" id="KW-0175">Coiled coil</keyword>
<feature type="region of interest" description="Disordered" evidence="5">
    <location>
        <begin position="657"/>
        <end position="737"/>
    </location>
</feature>
<dbReference type="Gramene" id="Mp6g07280.2">
    <property type="protein sequence ID" value="Mp6g07280.2.cds"/>
    <property type="gene ID" value="Mp6g07280"/>
</dbReference>
<feature type="coiled-coil region" evidence="4">
    <location>
        <begin position="446"/>
        <end position="515"/>
    </location>
</feature>
<evidence type="ECO:0000256" key="3">
    <source>
        <dbReference type="ARBA" id="ARBA00023054"/>
    </source>
</evidence>
<dbReference type="OrthoDB" id="71227at2759"/>
<evidence type="ECO:0000256" key="4">
    <source>
        <dbReference type="SAM" id="Coils"/>
    </source>
</evidence>
<proteinExistence type="predicted"/>
<name>A0A2R6WW84_MARPO</name>
<accession>A0A2R6WW84</accession>
<dbReference type="Proteomes" id="UP000244005">
    <property type="component" value="Unassembled WGS sequence"/>
</dbReference>
<gene>
    <name evidence="6" type="ORF">MARPO_0053s0042</name>
</gene>
<feature type="coiled-coil region" evidence="4">
    <location>
        <begin position="7"/>
        <end position="73"/>
    </location>
</feature>
<organism evidence="6 7">
    <name type="scientific">Marchantia polymorpha</name>
    <name type="common">Common liverwort</name>
    <name type="synonym">Marchantia aquatica</name>
    <dbReference type="NCBI Taxonomy" id="3197"/>
    <lineage>
        <taxon>Eukaryota</taxon>
        <taxon>Viridiplantae</taxon>
        <taxon>Streptophyta</taxon>
        <taxon>Embryophyta</taxon>
        <taxon>Marchantiophyta</taxon>
        <taxon>Marchantiopsida</taxon>
        <taxon>Marchantiidae</taxon>
        <taxon>Marchantiales</taxon>
        <taxon>Marchantiaceae</taxon>
        <taxon>Marchantia</taxon>
    </lineage>
</organism>
<feature type="compositionally biased region" description="Polar residues" evidence="5">
    <location>
        <begin position="657"/>
        <end position="678"/>
    </location>
</feature>
<comment type="subcellular location">
    <subcellularLocation>
        <location evidence="1">Golgi apparatus</location>
    </subcellularLocation>
</comment>
<evidence type="ECO:0000256" key="5">
    <source>
        <dbReference type="SAM" id="MobiDB-lite"/>
    </source>
</evidence>
<dbReference type="OMA" id="QKLANCM"/>
<keyword evidence="7" id="KW-1185">Reference proteome</keyword>
<keyword evidence="2" id="KW-0333">Golgi apparatus</keyword>
<feature type="compositionally biased region" description="Low complexity" evidence="5">
    <location>
        <begin position="691"/>
        <end position="703"/>
    </location>
</feature>
<dbReference type="EMBL" id="KZ772725">
    <property type="protein sequence ID" value="PTQ38099.1"/>
    <property type="molecule type" value="Genomic_DNA"/>
</dbReference>
<evidence type="ECO:0008006" key="8">
    <source>
        <dbReference type="Google" id="ProtNLM"/>
    </source>
</evidence>